<organism evidence="4 5">
    <name type="scientific">Haloquadratum walsbyi J07HQW1</name>
    <dbReference type="NCBI Taxonomy" id="1238424"/>
    <lineage>
        <taxon>Archaea</taxon>
        <taxon>Methanobacteriati</taxon>
        <taxon>Methanobacteriota</taxon>
        <taxon>Stenosarchaea group</taxon>
        <taxon>Halobacteria</taxon>
        <taxon>Halobacteriales</taxon>
        <taxon>Haloferacaceae</taxon>
        <taxon>Haloquadratum</taxon>
    </lineage>
</organism>
<proteinExistence type="predicted"/>
<evidence type="ECO:0000256" key="2">
    <source>
        <dbReference type="ARBA" id="ARBA00023163"/>
    </source>
</evidence>
<feature type="domain" description="HTH bat-type" evidence="3">
    <location>
        <begin position="167"/>
        <end position="217"/>
    </location>
</feature>
<protein>
    <submittedName>
        <fullName evidence="4">Putative DNA binding protein</fullName>
    </submittedName>
</protein>
<dbReference type="HOGENOM" id="CLU_1269891_0_0_2"/>
<name>U1N1A9_9EURY</name>
<accession>U1N1A9</accession>
<dbReference type="EMBL" id="KE356560">
    <property type="protein sequence ID" value="ERG90255.1"/>
    <property type="molecule type" value="Genomic_DNA"/>
</dbReference>
<keyword evidence="2" id="KW-0804">Transcription</keyword>
<gene>
    <name evidence="4" type="ORF">J07HQW1_00273</name>
</gene>
<dbReference type="AlphaFoldDB" id="U1N1A9"/>
<evidence type="ECO:0000313" key="4">
    <source>
        <dbReference type="EMBL" id="ERG90255.1"/>
    </source>
</evidence>
<reference evidence="4 5" key="1">
    <citation type="journal article" date="2013" name="PLoS ONE">
        <title>Assembly-driven community genomics of a hypersaline microbial ecosystem.</title>
        <authorList>
            <person name="Podell S."/>
            <person name="Ugalde J.A."/>
            <person name="Narasingarao P."/>
            <person name="Banfield J.F."/>
            <person name="Heidelberg K.B."/>
            <person name="Allen E.E."/>
        </authorList>
    </citation>
    <scope>NUCLEOTIDE SEQUENCE [LARGE SCALE GENOMIC DNA]</scope>
    <source>
        <strain evidence="5">J07HQW1</strain>
    </source>
</reference>
<dbReference type="PANTHER" id="PTHR34236:SF1">
    <property type="entry name" value="DIMETHYL SULFOXIDE REDUCTASE TRANSCRIPTIONAL ACTIVATOR"/>
    <property type="match status" value="1"/>
</dbReference>
<evidence type="ECO:0000313" key="5">
    <source>
        <dbReference type="Proteomes" id="UP000030649"/>
    </source>
</evidence>
<dbReference type="InterPro" id="IPR013324">
    <property type="entry name" value="RNA_pol_sigma_r3/r4-like"/>
</dbReference>
<dbReference type="SUPFAM" id="SSF88659">
    <property type="entry name" value="Sigma3 and sigma4 domains of RNA polymerase sigma factors"/>
    <property type="match status" value="1"/>
</dbReference>
<keyword evidence="1" id="KW-0805">Transcription regulation</keyword>
<dbReference type="Pfam" id="PF04967">
    <property type="entry name" value="HTH_10"/>
    <property type="match status" value="1"/>
</dbReference>
<sequence length="226" mass="24802">MLRIKFEMPLAGISSTVLAIDDQIRNIEIDNALPVADNAVILSLTIQCDSAVSAETILNKLSNIQVIDISQTETEGYTYHLGVLTETSNAPVLISLTTNETIPHRIIGKHSHIEIIASMRDWNHLKTVAGTIEEKFGEIKLVGTTQTDSIGFPLGANKVKQTMSGKLSQKQLTVLETAYRMGYFTIPQEVNAKEIADELDISRSTLSERLRGAEHALCALLFGPRT</sequence>
<dbReference type="Proteomes" id="UP000030649">
    <property type="component" value="Unassembled WGS sequence"/>
</dbReference>
<dbReference type="STRING" id="1238424.J07HQW1_00273"/>
<evidence type="ECO:0000256" key="1">
    <source>
        <dbReference type="ARBA" id="ARBA00023015"/>
    </source>
</evidence>
<evidence type="ECO:0000259" key="3">
    <source>
        <dbReference type="Pfam" id="PF04967"/>
    </source>
</evidence>
<dbReference type="InterPro" id="IPR007050">
    <property type="entry name" value="HTH_bacterioopsin"/>
</dbReference>
<dbReference type="PANTHER" id="PTHR34236">
    <property type="entry name" value="DIMETHYL SULFOXIDE REDUCTASE TRANSCRIPTIONAL ACTIVATOR"/>
    <property type="match status" value="1"/>
</dbReference>